<keyword evidence="4" id="KW-1185">Reference proteome</keyword>
<feature type="region of interest" description="Disordered" evidence="1">
    <location>
        <begin position="244"/>
        <end position="273"/>
    </location>
</feature>
<dbReference type="eggNOG" id="KOG3933">
    <property type="taxonomic scope" value="Eukaryota"/>
</dbReference>
<comment type="caution">
    <text evidence="3">The sequence shown here is derived from an EMBL/GenBank/DDBJ whole genome shotgun (WGS) entry which is preliminary data.</text>
</comment>
<name>I0YX16_COCSC</name>
<feature type="region of interest" description="Disordered" evidence="1">
    <location>
        <begin position="1"/>
        <end position="44"/>
    </location>
</feature>
<dbReference type="AlphaFoldDB" id="I0YX16"/>
<accession>I0YX16</accession>
<dbReference type="GO" id="GO:0003735">
    <property type="term" value="F:structural constituent of ribosome"/>
    <property type="evidence" value="ECO:0007669"/>
    <property type="project" value="InterPro"/>
</dbReference>
<dbReference type="Pfam" id="PF10213">
    <property type="entry name" value="MRP-S28"/>
    <property type="match status" value="1"/>
</dbReference>
<evidence type="ECO:0000313" key="4">
    <source>
        <dbReference type="Proteomes" id="UP000007264"/>
    </source>
</evidence>
<dbReference type="PANTHER" id="PTHR13490:SF0">
    <property type="entry name" value="SMALL RIBOSOMAL SUBUNIT PROTEIN MS35"/>
    <property type="match status" value="1"/>
</dbReference>
<dbReference type="RefSeq" id="XP_005647479.1">
    <property type="nucleotide sequence ID" value="XM_005647422.1"/>
</dbReference>
<dbReference type="STRING" id="574566.I0YX16"/>
<feature type="domain" description="Small ribosomal subunit protein mS35 mitochondrial conserved" evidence="2">
    <location>
        <begin position="154"/>
        <end position="230"/>
    </location>
</feature>
<reference evidence="3 4" key="1">
    <citation type="journal article" date="2012" name="Genome Biol.">
        <title>The genome of the polar eukaryotic microalga coccomyxa subellipsoidea reveals traits of cold adaptation.</title>
        <authorList>
            <person name="Blanc G."/>
            <person name="Agarkova I."/>
            <person name="Grimwood J."/>
            <person name="Kuo A."/>
            <person name="Brueggeman A."/>
            <person name="Dunigan D."/>
            <person name="Gurnon J."/>
            <person name="Ladunga I."/>
            <person name="Lindquist E."/>
            <person name="Lucas S."/>
            <person name="Pangilinan J."/>
            <person name="Proschold T."/>
            <person name="Salamov A."/>
            <person name="Schmutz J."/>
            <person name="Weeks D."/>
            <person name="Yamada T."/>
            <person name="Claverie J.M."/>
            <person name="Grigoriev I."/>
            <person name="Van Etten J."/>
            <person name="Lomsadze A."/>
            <person name="Borodovsky M."/>
        </authorList>
    </citation>
    <scope>NUCLEOTIDE SEQUENCE [LARGE SCALE GENOMIC DNA]</scope>
    <source>
        <strain evidence="3 4">C-169</strain>
    </source>
</reference>
<dbReference type="GO" id="GO:0005763">
    <property type="term" value="C:mitochondrial small ribosomal subunit"/>
    <property type="evidence" value="ECO:0007669"/>
    <property type="project" value="TreeGrafter"/>
</dbReference>
<gene>
    <name evidence="3" type="ORF">COCSUDRAFT_83707</name>
</gene>
<dbReference type="InterPro" id="IPR019349">
    <property type="entry name" value="Ribosomal_mS35_mit"/>
</dbReference>
<dbReference type="InterPro" id="IPR039848">
    <property type="entry name" value="Ribosomal_mS35_mt"/>
</dbReference>
<organism evidence="3 4">
    <name type="scientific">Coccomyxa subellipsoidea (strain C-169)</name>
    <name type="common">Green microalga</name>
    <dbReference type="NCBI Taxonomy" id="574566"/>
    <lineage>
        <taxon>Eukaryota</taxon>
        <taxon>Viridiplantae</taxon>
        <taxon>Chlorophyta</taxon>
        <taxon>core chlorophytes</taxon>
        <taxon>Trebouxiophyceae</taxon>
        <taxon>Trebouxiophyceae incertae sedis</taxon>
        <taxon>Coccomyxaceae</taxon>
        <taxon>Coccomyxa</taxon>
        <taxon>Coccomyxa subellipsoidea</taxon>
    </lineage>
</organism>
<evidence type="ECO:0000259" key="2">
    <source>
        <dbReference type="Pfam" id="PF10213"/>
    </source>
</evidence>
<dbReference type="GO" id="GO:0032543">
    <property type="term" value="P:mitochondrial translation"/>
    <property type="evidence" value="ECO:0007669"/>
    <property type="project" value="InterPro"/>
</dbReference>
<protein>
    <recommendedName>
        <fullName evidence="2">Small ribosomal subunit protein mS35 mitochondrial conserved domain-containing protein</fullName>
    </recommendedName>
</protein>
<feature type="compositionally biased region" description="Polar residues" evidence="1">
    <location>
        <begin position="14"/>
        <end position="31"/>
    </location>
</feature>
<sequence>MPQLDLDIERRWQRSFSSSPPDETGPSTSEGASDAVIETAGEVGEAVPEVKKGRRWTRAEKGSWADGDFVEQLNDVAVEVPEGIPIYDMRTDIPWHFEPQSKWADMLERVAAADPDMLKMLELGEDYPAPYPGARSIIRWETYMVLMAGPDHLSHPVNKKAKCWVYLRDLQEECGLTDAALQHIALICGPRYNPKKGLLTLVSEKYPDREENRRDILDTLHALVAEGERAFPQTDADIQKVQEERRAARERMSRGLPVPDYNPLSPSRRVRLI</sequence>
<feature type="compositionally biased region" description="Basic and acidic residues" evidence="1">
    <location>
        <begin position="244"/>
        <end position="253"/>
    </location>
</feature>
<dbReference type="OrthoDB" id="283424at2759"/>
<evidence type="ECO:0000313" key="3">
    <source>
        <dbReference type="EMBL" id="EIE22935.1"/>
    </source>
</evidence>
<dbReference type="EMBL" id="AGSI01000009">
    <property type="protein sequence ID" value="EIE22935.1"/>
    <property type="molecule type" value="Genomic_DNA"/>
</dbReference>
<dbReference type="PANTHER" id="PTHR13490">
    <property type="entry name" value="MITOCHONDRIAL 28S RIBOSOMAL PROTEIN S28"/>
    <property type="match status" value="1"/>
</dbReference>
<dbReference type="KEGG" id="csl:COCSUDRAFT_83707"/>
<dbReference type="Proteomes" id="UP000007264">
    <property type="component" value="Unassembled WGS sequence"/>
</dbReference>
<dbReference type="GeneID" id="17040745"/>
<evidence type="ECO:0000256" key="1">
    <source>
        <dbReference type="SAM" id="MobiDB-lite"/>
    </source>
</evidence>
<proteinExistence type="predicted"/>